<dbReference type="GO" id="GO:0010468">
    <property type="term" value="P:regulation of gene expression"/>
    <property type="evidence" value="ECO:0007669"/>
    <property type="project" value="UniProtKB-ARBA"/>
</dbReference>
<dbReference type="EMBL" id="LK028577">
    <property type="protein sequence ID" value="CDS17199.1"/>
    <property type="molecule type" value="Genomic_DNA"/>
</dbReference>
<feature type="domain" description="RWD" evidence="1">
    <location>
        <begin position="16"/>
        <end position="122"/>
    </location>
</feature>
<reference evidence="2 3" key="1">
    <citation type="journal article" date="2013" name="Nature">
        <title>The genomes of four tapeworm species reveal adaptations to parasitism.</title>
        <authorList>
            <person name="Tsai I.J."/>
            <person name="Zarowiecki M."/>
            <person name="Holroyd N."/>
            <person name="Garciarrubio A."/>
            <person name="Sanchez-Flores A."/>
            <person name="Brooks K.L."/>
            <person name="Tracey A."/>
            <person name="Bobes R.J."/>
            <person name="Fragoso G."/>
            <person name="Sciutto E."/>
            <person name="Aslett M."/>
            <person name="Beasley H."/>
            <person name="Bennett H.M."/>
            <person name="Cai J."/>
            <person name="Camicia F."/>
            <person name="Clark R."/>
            <person name="Cucher M."/>
            <person name="De Silva N."/>
            <person name="Day T.A."/>
            <person name="Deplazes P."/>
            <person name="Estrada K."/>
            <person name="Fernandez C."/>
            <person name="Holland P.W."/>
            <person name="Hou J."/>
            <person name="Hu S."/>
            <person name="Huckvale T."/>
            <person name="Hung S.S."/>
            <person name="Kamenetzky L."/>
            <person name="Keane J.A."/>
            <person name="Kiss F."/>
            <person name="Koziol U."/>
            <person name="Lambert O."/>
            <person name="Liu K."/>
            <person name="Luo X."/>
            <person name="Luo Y."/>
            <person name="Macchiaroli N."/>
            <person name="Nichol S."/>
            <person name="Paps J."/>
            <person name="Parkinson J."/>
            <person name="Pouchkina-Stantcheva N."/>
            <person name="Riddiford N."/>
            <person name="Rosenzvit M."/>
            <person name="Salinas G."/>
            <person name="Wasmuth J.D."/>
            <person name="Zamanian M."/>
            <person name="Zheng Y."/>
            <person name="Cai X."/>
            <person name="Soberon X."/>
            <person name="Olson P.D."/>
            <person name="Laclette J.P."/>
            <person name="Brehm K."/>
            <person name="Berriman M."/>
            <person name="Garciarrubio A."/>
            <person name="Bobes R.J."/>
            <person name="Fragoso G."/>
            <person name="Sanchez-Flores A."/>
            <person name="Estrada K."/>
            <person name="Cevallos M.A."/>
            <person name="Morett E."/>
            <person name="Gonzalez V."/>
            <person name="Portillo T."/>
            <person name="Ochoa-Leyva A."/>
            <person name="Jose M.V."/>
            <person name="Sciutto E."/>
            <person name="Landa A."/>
            <person name="Jimenez L."/>
            <person name="Valdes V."/>
            <person name="Carrero J.C."/>
            <person name="Larralde C."/>
            <person name="Morales-Montor J."/>
            <person name="Limon-Lason J."/>
            <person name="Soberon X."/>
            <person name="Laclette J.P."/>
        </authorList>
    </citation>
    <scope>NUCLEOTIDE SEQUENCE [LARGE SCALE GENOMIC DNA]</scope>
</reference>
<dbReference type="OrthoDB" id="277175at2759"/>
<evidence type="ECO:0000313" key="3">
    <source>
        <dbReference type="Proteomes" id="UP000492820"/>
    </source>
</evidence>
<reference evidence="4" key="3">
    <citation type="submission" date="2020-10" db="UniProtKB">
        <authorList>
            <consortium name="WormBaseParasite"/>
        </authorList>
    </citation>
    <scope>IDENTIFICATION</scope>
</reference>
<dbReference type="PANTHER" id="PTHR12292">
    <property type="entry name" value="RWD DOMAIN-CONTAINING PROTEIN"/>
    <property type="match status" value="1"/>
</dbReference>
<dbReference type="GO" id="GO:0033554">
    <property type="term" value="P:cellular response to stress"/>
    <property type="evidence" value="ECO:0007669"/>
    <property type="project" value="UniProtKB-ARBA"/>
</dbReference>
<dbReference type="InterPro" id="IPR006575">
    <property type="entry name" value="RWD_dom"/>
</dbReference>
<dbReference type="AlphaFoldDB" id="A0A068WHP9"/>
<accession>A0A068WHP9</accession>
<dbReference type="SUPFAM" id="SSF54495">
    <property type="entry name" value="UBC-like"/>
    <property type="match status" value="1"/>
</dbReference>
<name>A0A068WHP9_ECHGR</name>
<dbReference type="InterPro" id="IPR032378">
    <property type="entry name" value="ZC3H15/TMA46_C"/>
</dbReference>
<sequence>MSLGSTMSTSLEEQEGEIEVLQSIYEDNFRMLSSKSPHHFEIELRGHAVDNPDTAVSCTLYFRYSPNYPSEAPLFEIRNQRGLSDDQNMDLVVLISDTISRSLGMVMIFDVVSDVQQKLDEFTDELIAEVKSRKTKQTKIKSLAEAERETEVERCLLSGTRVTVESFNAWNKAFLAEMAKAKEAEEAKAKKLGVGGGGGQNAESMKRLTGREMFLRDDQFDDSDLTFLAQEGGKIVEVDERLFTDIGEIDLPDLEGS</sequence>
<evidence type="ECO:0000313" key="2">
    <source>
        <dbReference type="EMBL" id="CDS17199.1"/>
    </source>
</evidence>
<dbReference type="InterPro" id="IPR040213">
    <property type="entry name" value="GIR2-like"/>
</dbReference>
<dbReference type="FunFam" id="3.10.110.10:FF:000050">
    <property type="entry name" value="eIF-2-alpha kinase GCN2"/>
    <property type="match status" value="1"/>
</dbReference>
<evidence type="ECO:0000313" key="4">
    <source>
        <dbReference type="WBParaSite" id="EgrG_000993500"/>
    </source>
</evidence>
<dbReference type="Proteomes" id="UP000492820">
    <property type="component" value="Unassembled WGS sequence"/>
</dbReference>
<dbReference type="WBParaSite" id="EgrG_000993500">
    <property type="protein sequence ID" value="EgrG_000993500"/>
    <property type="gene ID" value="EgrG_000993500"/>
</dbReference>
<dbReference type="GO" id="GO:0051246">
    <property type="term" value="P:regulation of protein metabolic process"/>
    <property type="evidence" value="ECO:0007669"/>
    <property type="project" value="UniProtKB-ARBA"/>
</dbReference>
<dbReference type="PROSITE" id="PS50908">
    <property type="entry name" value="RWD"/>
    <property type="match status" value="1"/>
</dbReference>
<dbReference type="GO" id="GO:0009893">
    <property type="term" value="P:positive regulation of metabolic process"/>
    <property type="evidence" value="ECO:0007669"/>
    <property type="project" value="UniProtKB-ARBA"/>
</dbReference>
<proteinExistence type="predicted"/>
<evidence type="ECO:0000259" key="1">
    <source>
        <dbReference type="PROSITE" id="PS50908"/>
    </source>
</evidence>
<gene>
    <name evidence="4" type="primary">EGR_00971</name>
    <name evidence="2" type="ORF">EgrG_000993500</name>
</gene>
<dbReference type="InterPro" id="IPR016135">
    <property type="entry name" value="UBQ-conjugating_enzyme/RWD"/>
</dbReference>
<protein>
    <submittedName>
        <fullName evidence="2 4">RWD domain containing protein 1</fullName>
    </submittedName>
</protein>
<dbReference type="Pfam" id="PF05773">
    <property type="entry name" value="RWD"/>
    <property type="match status" value="1"/>
</dbReference>
<dbReference type="Pfam" id="PF16543">
    <property type="entry name" value="DFRP_C"/>
    <property type="match status" value="1"/>
</dbReference>
<dbReference type="SMART" id="SM00591">
    <property type="entry name" value="RWD"/>
    <property type="match status" value="1"/>
</dbReference>
<organism evidence="2">
    <name type="scientific">Echinococcus granulosus</name>
    <name type="common">Hydatid tapeworm</name>
    <dbReference type="NCBI Taxonomy" id="6210"/>
    <lineage>
        <taxon>Eukaryota</taxon>
        <taxon>Metazoa</taxon>
        <taxon>Spiralia</taxon>
        <taxon>Lophotrochozoa</taxon>
        <taxon>Platyhelminthes</taxon>
        <taxon>Cestoda</taxon>
        <taxon>Eucestoda</taxon>
        <taxon>Cyclophyllidea</taxon>
        <taxon>Taeniidae</taxon>
        <taxon>Echinococcus</taxon>
        <taxon>Echinococcus granulosus group</taxon>
    </lineage>
</organism>
<dbReference type="Gene3D" id="3.10.110.10">
    <property type="entry name" value="Ubiquitin Conjugating Enzyme"/>
    <property type="match status" value="1"/>
</dbReference>
<reference evidence="2" key="2">
    <citation type="submission" date="2014-06" db="EMBL/GenBank/DDBJ databases">
        <authorList>
            <person name="Aslett M."/>
        </authorList>
    </citation>
    <scope>NUCLEOTIDE SEQUENCE</scope>
</reference>